<dbReference type="InterPro" id="IPR009057">
    <property type="entry name" value="Homeodomain-like_sf"/>
</dbReference>
<feature type="region of interest" description="Disordered" evidence="4">
    <location>
        <begin position="1"/>
        <end position="22"/>
    </location>
</feature>
<evidence type="ECO:0000259" key="5">
    <source>
        <dbReference type="Pfam" id="PF02909"/>
    </source>
</evidence>
<evidence type="ECO:0000256" key="3">
    <source>
        <dbReference type="ARBA" id="ARBA00023163"/>
    </source>
</evidence>
<sequence>MEQGSPGARAPGAGRRPHRRDPLALADAEGLDAVSMRRIATELASGTASLYRYVADRGELLDLMIDAAQAEIAPPALTGDARTDLAAVAHHFRDLLLRHRWLGPELSGRPALGPNALRRFDIAMAAALQSTDDITLAANIVDTVLAYVAGAVVQELAELRAQRRTGLTEEQWRAAVGPYLRSAIATGDYPHLARRIRDAEDLTPDQTFAFGLSCVLEGVLATAQRRTETG</sequence>
<keyword evidence="3" id="KW-0804">Transcription</keyword>
<dbReference type="SUPFAM" id="SSF48498">
    <property type="entry name" value="Tetracyclin repressor-like, C-terminal domain"/>
    <property type="match status" value="1"/>
</dbReference>
<feature type="domain" description="Tetracycline repressor TetR C-terminal" evidence="5">
    <location>
        <begin position="78"/>
        <end position="222"/>
    </location>
</feature>
<dbReference type="SUPFAM" id="SSF46689">
    <property type="entry name" value="Homeodomain-like"/>
    <property type="match status" value="1"/>
</dbReference>
<evidence type="ECO:0000256" key="2">
    <source>
        <dbReference type="ARBA" id="ARBA00023125"/>
    </source>
</evidence>
<keyword evidence="7" id="KW-1185">Reference proteome</keyword>
<evidence type="ECO:0000256" key="1">
    <source>
        <dbReference type="ARBA" id="ARBA00023015"/>
    </source>
</evidence>
<reference evidence="6 7" key="1">
    <citation type="submission" date="2021-04" db="EMBL/GenBank/DDBJ databases">
        <title>Nocardia tengchongensis.</title>
        <authorList>
            <person name="Zhuang k."/>
            <person name="Ran Y."/>
            <person name="Li W."/>
        </authorList>
    </citation>
    <scope>NUCLEOTIDE SEQUENCE [LARGE SCALE GENOMIC DNA]</scope>
    <source>
        <strain evidence="6 7">CFH S0057</strain>
    </source>
</reference>
<keyword evidence="1" id="KW-0805">Transcription regulation</keyword>
<protein>
    <submittedName>
        <fullName evidence="6">TetR/AcrR family transcriptional regulator C-terminal domain-containing protein</fullName>
    </submittedName>
</protein>
<dbReference type="Proteomes" id="UP000683310">
    <property type="component" value="Chromosome"/>
</dbReference>
<dbReference type="InterPro" id="IPR036271">
    <property type="entry name" value="Tet_transcr_reg_TetR-rel_C_sf"/>
</dbReference>
<gene>
    <name evidence="6" type="ORF">KHQ06_25535</name>
</gene>
<dbReference type="Pfam" id="PF02909">
    <property type="entry name" value="TetR_C_1"/>
    <property type="match status" value="1"/>
</dbReference>
<dbReference type="EMBL" id="CP074371">
    <property type="protein sequence ID" value="QVI19703.1"/>
    <property type="molecule type" value="Genomic_DNA"/>
</dbReference>
<accession>A0ABX8CLD3</accession>
<proteinExistence type="predicted"/>
<dbReference type="InterPro" id="IPR004111">
    <property type="entry name" value="Repressor_TetR_C"/>
</dbReference>
<dbReference type="Gene3D" id="1.10.357.10">
    <property type="entry name" value="Tetracycline Repressor, domain 2"/>
    <property type="match status" value="1"/>
</dbReference>
<dbReference type="Gene3D" id="1.10.10.60">
    <property type="entry name" value="Homeodomain-like"/>
    <property type="match status" value="1"/>
</dbReference>
<name>A0ABX8CLD3_9NOCA</name>
<evidence type="ECO:0000313" key="7">
    <source>
        <dbReference type="Proteomes" id="UP000683310"/>
    </source>
</evidence>
<dbReference type="PANTHER" id="PTHR30055:SF151">
    <property type="entry name" value="TRANSCRIPTIONAL REGULATORY PROTEIN"/>
    <property type="match status" value="1"/>
</dbReference>
<dbReference type="InterPro" id="IPR050109">
    <property type="entry name" value="HTH-type_TetR-like_transc_reg"/>
</dbReference>
<evidence type="ECO:0000256" key="4">
    <source>
        <dbReference type="SAM" id="MobiDB-lite"/>
    </source>
</evidence>
<evidence type="ECO:0000313" key="6">
    <source>
        <dbReference type="EMBL" id="QVI19703.1"/>
    </source>
</evidence>
<feature type="compositionally biased region" description="Low complexity" evidence="4">
    <location>
        <begin position="1"/>
        <end position="14"/>
    </location>
</feature>
<dbReference type="PANTHER" id="PTHR30055">
    <property type="entry name" value="HTH-TYPE TRANSCRIPTIONAL REGULATOR RUTR"/>
    <property type="match status" value="1"/>
</dbReference>
<organism evidence="6 7">
    <name type="scientific">Nocardia tengchongensis</name>
    <dbReference type="NCBI Taxonomy" id="2055889"/>
    <lineage>
        <taxon>Bacteria</taxon>
        <taxon>Bacillati</taxon>
        <taxon>Actinomycetota</taxon>
        <taxon>Actinomycetes</taxon>
        <taxon>Mycobacteriales</taxon>
        <taxon>Nocardiaceae</taxon>
        <taxon>Nocardia</taxon>
    </lineage>
</organism>
<keyword evidence="2" id="KW-0238">DNA-binding</keyword>